<feature type="domain" description="C2" evidence="1">
    <location>
        <begin position="635"/>
        <end position="757"/>
    </location>
</feature>
<dbReference type="Pfam" id="PF00168">
    <property type="entry name" value="C2"/>
    <property type="match status" value="2"/>
</dbReference>
<dbReference type="InterPro" id="IPR011009">
    <property type="entry name" value="Kinase-like_dom_sf"/>
</dbReference>
<dbReference type="Gene3D" id="2.60.40.150">
    <property type="entry name" value="C2 domain"/>
    <property type="match status" value="2"/>
</dbReference>
<dbReference type="PROSITE" id="PS50004">
    <property type="entry name" value="C2"/>
    <property type="match status" value="2"/>
</dbReference>
<dbReference type="PANTHER" id="PTHR46980:SF2">
    <property type="entry name" value="TRICALBIN-1-RELATED"/>
    <property type="match status" value="1"/>
</dbReference>
<dbReference type="Proteomes" id="UP000789901">
    <property type="component" value="Unassembled WGS sequence"/>
</dbReference>
<proteinExistence type="predicted"/>
<dbReference type="SUPFAM" id="SSF56112">
    <property type="entry name" value="Protein kinase-like (PK-like)"/>
    <property type="match status" value="1"/>
</dbReference>
<dbReference type="SUPFAM" id="SSF49562">
    <property type="entry name" value="C2 domain (Calcium/lipid-binding domain, CaLB)"/>
    <property type="match status" value="2"/>
</dbReference>
<dbReference type="InterPro" id="IPR052455">
    <property type="entry name" value="Tricalbin_domain"/>
</dbReference>
<keyword evidence="3" id="KW-1185">Reference proteome</keyword>
<dbReference type="SMART" id="SM00239">
    <property type="entry name" value="C2"/>
    <property type="match status" value="2"/>
</dbReference>
<dbReference type="Gene3D" id="1.10.510.10">
    <property type="entry name" value="Transferase(Phosphotransferase) domain 1"/>
    <property type="match status" value="1"/>
</dbReference>
<evidence type="ECO:0000313" key="3">
    <source>
        <dbReference type="Proteomes" id="UP000789901"/>
    </source>
</evidence>
<name>A0ABM8VXW3_GIGMA</name>
<accession>A0ABM8VXW3</accession>
<dbReference type="InterPro" id="IPR035892">
    <property type="entry name" value="C2_domain_sf"/>
</dbReference>
<comment type="caution">
    <text evidence="2">The sequence shown here is derived from an EMBL/GenBank/DDBJ whole genome shotgun (WGS) entry which is preliminary data.</text>
</comment>
<dbReference type="PANTHER" id="PTHR46980">
    <property type="entry name" value="TRICALBIN-1-RELATED"/>
    <property type="match status" value="1"/>
</dbReference>
<gene>
    <name evidence="2" type="ORF">GMARGA_LOCUS924</name>
</gene>
<evidence type="ECO:0000259" key="1">
    <source>
        <dbReference type="PROSITE" id="PS50004"/>
    </source>
</evidence>
<organism evidence="2 3">
    <name type="scientific">Gigaspora margarita</name>
    <dbReference type="NCBI Taxonomy" id="4874"/>
    <lineage>
        <taxon>Eukaryota</taxon>
        <taxon>Fungi</taxon>
        <taxon>Fungi incertae sedis</taxon>
        <taxon>Mucoromycota</taxon>
        <taxon>Glomeromycotina</taxon>
        <taxon>Glomeromycetes</taxon>
        <taxon>Diversisporales</taxon>
        <taxon>Gigasporaceae</taxon>
        <taxon>Gigaspora</taxon>
    </lineage>
</organism>
<reference evidence="2 3" key="1">
    <citation type="submission" date="2021-06" db="EMBL/GenBank/DDBJ databases">
        <authorList>
            <person name="Kallberg Y."/>
            <person name="Tangrot J."/>
            <person name="Rosling A."/>
        </authorList>
    </citation>
    <scope>NUCLEOTIDE SEQUENCE [LARGE SCALE GENOMIC DNA]</scope>
    <source>
        <strain evidence="2 3">120-4 pot B 10/14</strain>
    </source>
</reference>
<evidence type="ECO:0000313" key="2">
    <source>
        <dbReference type="EMBL" id="CAG8474236.1"/>
    </source>
</evidence>
<protein>
    <submittedName>
        <fullName evidence="2">5823_t:CDS:1</fullName>
    </submittedName>
</protein>
<dbReference type="EMBL" id="CAJVQB010000199">
    <property type="protein sequence ID" value="CAG8474236.1"/>
    <property type="molecule type" value="Genomic_DNA"/>
</dbReference>
<feature type="domain" description="C2" evidence="1">
    <location>
        <begin position="172"/>
        <end position="296"/>
    </location>
</feature>
<sequence length="1116" mass="130449">MAEFLEFPKDDDFYIKSATSPSVSSTQNLVFDIEDAINDRAKVIIAQQRNKRNNIEHDSYQLWHYENGFLINKQTLLYLEPESGADGNLNFMIMCTMKVNVYSGLIIFSIVKAGSRLILQHRKIGSEAANQMWVLTKEGNIKLKDTTFMLEVKDKNIVLTDISSKSFKNTLASQFIIMPLHPVRKWVPGVAIGVVRLELICGEGLFSDGCLISNLDPFVRVFHVGNNKNIIAKTKVIDDDRNPVWNEVHYLPVNYVGEKFFLEALSFNIYIKDRPLGNWHLEISDELVKEVSEGIYEGTPDGIDVWQRLPRLRLGQIHYKAIFFPLEPLPRPTPEFLSNLEEKPLDRTIFYILITLQAPNGGFPPSVKLANIFGYDSQEDLLKLYKSQCCEERILEINPTVWTTSMILWFLRFLLNEYKNEWGYIYERAEQFISKEIADLEIEETVVATGRKAVREIFDISEAAVENVKHDQKHLNVEFQELADDVEEKIESKINRITRETISITHVRRILKCQQNTGAYSLTDDIAKSFGYEDTKKLQTTFDTYKNIHSKLQKINSQIWSTIMVLYFYRYVAIDQKKEWYPTYERSYKWLWAQLIDNEPDKQECFKIVSSFIKEYHDVKDDVVEMDHTFENEIDKITSIKNLQGIDQKPYGIARIEIINAKNLRQADSWFADGAYNPYIKISNFATSWIYGDTHVIYNNCNPVWKQVFYIPVYDIHENFNLQVFNYNALFKDTLLGFYIFDLKSIIKELPNGSFEVKKLKLDVNLTYEKSDSGQLLFVADFFLLSELEELESITTTNVSIRHLYLLMTYQNQNGYFELNNALARLFNFFSKEELIKTFSDFVQKDGRVCSLDNKIWGTLLIISFLKVLLWKERYEWMNAYNRAENWLNKNVTDPEIEDHFFNCSNKFVIHHFKVTQWIGENQQRSIGVLENHIKSLLHDSLENFEAEGTILYSNNRKVFLVKYNRAMGFHKVTFSQLYSLSDFIKSVKQYRKVELHENILKFIGILKQSVDEVDLLDAIIQGKRESAVFGTPKEYVKIYTKCWQHEQSLRPTIQDVYKALTSIIYDSTYKTIEVKCDKNHTLSHYINWYNEATKELKKISSIIATLKKNADCINF</sequence>
<dbReference type="InterPro" id="IPR000008">
    <property type="entry name" value="C2_dom"/>
</dbReference>